<dbReference type="RefSeq" id="WP_312863607.1">
    <property type="nucleotide sequence ID" value="NZ_JACHJP010000002.1"/>
</dbReference>
<dbReference type="AlphaFoldDB" id="A0A7W7VLW4"/>
<organism evidence="3 4">
    <name type="scientific">Streptosporangium saharense</name>
    <dbReference type="NCBI Taxonomy" id="1706840"/>
    <lineage>
        <taxon>Bacteria</taxon>
        <taxon>Bacillati</taxon>
        <taxon>Actinomycetota</taxon>
        <taxon>Actinomycetes</taxon>
        <taxon>Streptosporangiales</taxon>
        <taxon>Streptosporangiaceae</taxon>
        <taxon>Streptosporangium</taxon>
    </lineage>
</organism>
<dbReference type="InterPro" id="IPR037401">
    <property type="entry name" value="SnoaL-like"/>
</dbReference>
<dbReference type="InterPro" id="IPR032710">
    <property type="entry name" value="NTF2-like_dom_sf"/>
</dbReference>
<dbReference type="Pfam" id="PF12680">
    <property type="entry name" value="SnoaL_2"/>
    <property type="match status" value="1"/>
</dbReference>
<proteinExistence type="predicted"/>
<feature type="region of interest" description="Disordered" evidence="1">
    <location>
        <begin position="122"/>
        <end position="142"/>
    </location>
</feature>
<evidence type="ECO:0000313" key="3">
    <source>
        <dbReference type="EMBL" id="MBB4915196.1"/>
    </source>
</evidence>
<reference evidence="3 4" key="1">
    <citation type="submission" date="2020-08" db="EMBL/GenBank/DDBJ databases">
        <title>Genomic Encyclopedia of Type Strains, Phase III (KMG-III): the genomes of soil and plant-associated and newly described type strains.</title>
        <authorList>
            <person name="Whitman W."/>
        </authorList>
    </citation>
    <scope>NUCLEOTIDE SEQUENCE [LARGE SCALE GENOMIC DNA]</scope>
    <source>
        <strain evidence="3 4">CECT 8840</strain>
    </source>
</reference>
<dbReference type="GO" id="GO:0016853">
    <property type="term" value="F:isomerase activity"/>
    <property type="evidence" value="ECO:0007669"/>
    <property type="project" value="UniProtKB-KW"/>
</dbReference>
<feature type="domain" description="SnoaL-like" evidence="2">
    <location>
        <begin position="5"/>
        <end position="99"/>
    </location>
</feature>
<protein>
    <submittedName>
        <fullName evidence="3">Ketosteroid isomerase-like protein</fullName>
    </submittedName>
</protein>
<accession>A0A7W7VLW4</accession>
<evidence type="ECO:0000259" key="2">
    <source>
        <dbReference type="Pfam" id="PF12680"/>
    </source>
</evidence>
<dbReference type="Gene3D" id="3.10.450.50">
    <property type="match status" value="1"/>
</dbReference>
<feature type="region of interest" description="Disordered" evidence="1">
    <location>
        <begin position="171"/>
        <end position="205"/>
    </location>
</feature>
<dbReference type="Proteomes" id="UP000552644">
    <property type="component" value="Unassembled WGS sequence"/>
</dbReference>
<dbReference type="EMBL" id="JACHJP010000002">
    <property type="protein sequence ID" value="MBB4915196.1"/>
    <property type="molecule type" value="Genomic_DNA"/>
</dbReference>
<keyword evidence="4" id="KW-1185">Reference proteome</keyword>
<dbReference type="SUPFAM" id="SSF54427">
    <property type="entry name" value="NTF2-like"/>
    <property type="match status" value="1"/>
</dbReference>
<evidence type="ECO:0000313" key="4">
    <source>
        <dbReference type="Proteomes" id="UP000552644"/>
    </source>
</evidence>
<sequence length="205" mass="21537">MSNEADLLTEDVVLEMPFARPGGPARVVGREEVLAFVTTGRAALPARLDGVRCLAVHETVDPDVIVVEYEITGTSAITGCRASLPFVGVLGARDGRVALWREYQDTAGIARALSGHLGQDRQQVDLGGRGKGAGEATESSGVLAADEHADVTAHTPVVVADPPFERRVRTAERVEGGSQRGTATVVVGDREDAKLDHVARPAPQG</sequence>
<gene>
    <name evidence="3" type="ORF">FHS44_002281</name>
</gene>
<name>A0A7W7VLW4_9ACTN</name>
<keyword evidence="3" id="KW-0413">Isomerase</keyword>
<feature type="compositionally biased region" description="Basic and acidic residues" evidence="1">
    <location>
        <begin position="188"/>
        <end position="199"/>
    </location>
</feature>
<comment type="caution">
    <text evidence="3">The sequence shown here is derived from an EMBL/GenBank/DDBJ whole genome shotgun (WGS) entry which is preliminary data.</text>
</comment>
<evidence type="ECO:0000256" key="1">
    <source>
        <dbReference type="SAM" id="MobiDB-lite"/>
    </source>
</evidence>